<dbReference type="Proteomes" id="UP000658305">
    <property type="component" value="Unassembled WGS sequence"/>
</dbReference>
<keyword evidence="2" id="KW-1185">Reference proteome</keyword>
<protein>
    <recommendedName>
        <fullName evidence="3">Tail fiber protein</fullName>
    </recommendedName>
</protein>
<dbReference type="EMBL" id="BMYI01000005">
    <property type="protein sequence ID" value="GHC22210.1"/>
    <property type="molecule type" value="Genomic_DNA"/>
</dbReference>
<gene>
    <name evidence="1" type="ORF">GCM10007291_21950</name>
</gene>
<name>A0ABQ3FFZ2_9RHOB</name>
<accession>A0ABQ3FFZ2</accession>
<evidence type="ECO:0000313" key="2">
    <source>
        <dbReference type="Proteomes" id="UP000658305"/>
    </source>
</evidence>
<reference evidence="2" key="1">
    <citation type="journal article" date="2019" name="Int. J. Syst. Evol. Microbiol.">
        <title>The Global Catalogue of Microorganisms (GCM) 10K type strain sequencing project: providing services to taxonomists for standard genome sequencing and annotation.</title>
        <authorList>
            <consortium name="The Broad Institute Genomics Platform"/>
            <consortium name="The Broad Institute Genome Sequencing Center for Infectious Disease"/>
            <person name="Wu L."/>
            <person name="Ma J."/>
        </authorList>
    </citation>
    <scope>NUCLEOTIDE SEQUENCE [LARGE SCALE GENOMIC DNA]</scope>
    <source>
        <strain evidence="2">KCTC 23298</strain>
    </source>
</reference>
<sequence>MPDLPTSYSTGTIAVGAGSTTVTGTGTSWVAAGLEAGDILWAAGLSVRIASVNSATSITLAYPWPGAALSGANYEVRFTPDATRVLSAAREVLSALTNGNLSSLAGLTTAANKLAYYTGAGTSALTDLTSQARGLLGGTALTRSGSDYTLSGKLIGTAVTQSATDTTAGRLLRTDDNIQFHVMRRFGGYYPAGSGANIDNAVAGDVGLYDATLAGTFPEGSGFWWVTTQAMYAGSAAHQRAIRYTGVGTPPAATNEYMRTRANDGTWGAWRRVYNSGSVVGYASQSGGVPTGALFDPSSNANGRYHRDAGGLMTCTHTFVIKPSSDTTSGVKSATWTFPAAFADSLSIVPTGALLSSSPNGRIGLTFGFPTTTSVVVYYNEIAGTSSDVNVRVQAVGRWY</sequence>
<organism evidence="1 2">
    <name type="scientific">Gemmobacter nanjingensis</name>
    <dbReference type="NCBI Taxonomy" id="488454"/>
    <lineage>
        <taxon>Bacteria</taxon>
        <taxon>Pseudomonadati</taxon>
        <taxon>Pseudomonadota</taxon>
        <taxon>Alphaproteobacteria</taxon>
        <taxon>Rhodobacterales</taxon>
        <taxon>Paracoccaceae</taxon>
        <taxon>Gemmobacter</taxon>
    </lineage>
</organism>
<evidence type="ECO:0000313" key="1">
    <source>
        <dbReference type="EMBL" id="GHC22210.1"/>
    </source>
</evidence>
<proteinExistence type="predicted"/>
<evidence type="ECO:0008006" key="3">
    <source>
        <dbReference type="Google" id="ProtNLM"/>
    </source>
</evidence>
<dbReference type="RefSeq" id="WP_189380988.1">
    <property type="nucleotide sequence ID" value="NZ_BMYI01000005.1"/>
</dbReference>
<comment type="caution">
    <text evidence="1">The sequence shown here is derived from an EMBL/GenBank/DDBJ whole genome shotgun (WGS) entry which is preliminary data.</text>
</comment>